<dbReference type="Proteomes" id="UP000035514">
    <property type="component" value="Unassembled WGS sequence"/>
</dbReference>
<sequence length="280" mass="32032">MKKNLIQEIKTLENLPNSIKEINNFRKNDNSDVSALVKILKKDSLIVSNILKISNSNLFGGNYKIETLNKAVELLGVKLILAISIGTIISKTINKNLFAYAVTNDDFFYSSALSAIFIDNWLGQINEDLRNELLLPAFLQDIGKFIISQLIQDDRQTEFFLKSLVETDDISACELEFTGYTCSRISANIFKHWDFSHNIIFPIAFTQDLENCPKDFLHKAQVLNVVKILCDIRNPLSNNNIEKALKKVLEYNFDVEYFLNSLDSIRERIEKNSQHSLSNN</sequence>
<dbReference type="EMBL" id="JAIQ01000175">
    <property type="protein sequence ID" value="KLD95845.1"/>
    <property type="molecule type" value="Genomic_DNA"/>
</dbReference>
<dbReference type="PANTHER" id="PTHR33525:SF3">
    <property type="entry name" value="RIBONUCLEASE Y"/>
    <property type="match status" value="1"/>
</dbReference>
<dbReference type="RefSeq" id="WP_020847194.1">
    <property type="nucleotide sequence ID" value="NZ_JAIQ01000175.1"/>
</dbReference>
<evidence type="ECO:0000313" key="2">
    <source>
        <dbReference type="EMBL" id="KLD95845.1"/>
    </source>
</evidence>
<dbReference type="Gene3D" id="1.10.3210.10">
    <property type="entry name" value="Hypothetical protein af1432"/>
    <property type="match status" value="1"/>
</dbReference>
<evidence type="ECO:0000259" key="1">
    <source>
        <dbReference type="PROSITE" id="PS51833"/>
    </source>
</evidence>
<evidence type="ECO:0000313" key="3">
    <source>
        <dbReference type="Proteomes" id="UP000035514"/>
    </source>
</evidence>
<feature type="domain" description="HDOD" evidence="1">
    <location>
        <begin position="12"/>
        <end position="209"/>
    </location>
</feature>
<dbReference type="PANTHER" id="PTHR33525">
    <property type="match status" value="1"/>
</dbReference>
<name>A0A0G9JNW0_9BACT</name>
<organism evidence="2 3">
    <name type="scientific">Aliarcobacter butzleri L348</name>
    <dbReference type="NCBI Taxonomy" id="1447256"/>
    <lineage>
        <taxon>Bacteria</taxon>
        <taxon>Pseudomonadati</taxon>
        <taxon>Campylobacterota</taxon>
        <taxon>Epsilonproteobacteria</taxon>
        <taxon>Campylobacterales</taxon>
        <taxon>Arcobacteraceae</taxon>
        <taxon>Aliarcobacter</taxon>
    </lineage>
</organism>
<comment type="caution">
    <text evidence="2">The sequence shown here is derived from an EMBL/GenBank/DDBJ whole genome shotgun (WGS) entry which is preliminary data.</text>
</comment>
<dbReference type="InterPro" id="IPR013976">
    <property type="entry name" value="HDOD"/>
</dbReference>
<reference evidence="2 3" key="1">
    <citation type="submission" date="2014-01" db="EMBL/GenBank/DDBJ databases">
        <title>Development of a Comparative Genomic Fingerprinting Assay for High Resolution Genotyping of Arcobacter butzleri.</title>
        <authorList>
            <person name="Webb A.L."/>
            <person name="Inglis G.D."/>
            <person name="Kruczkiewicz P."/>
            <person name="Selinger L.B."/>
            <person name="Taboada E.N."/>
        </authorList>
    </citation>
    <scope>NUCLEOTIDE SEQUENCE [LARGE SCALE GENOMIC DNA]</scope>
    <source>
        <strain evidence="2 3">L348</strain>
    </source>
</reference>
<gene>
    <name evidence="2" type="ORF">AA20_13145</name>
</gene>
<accession>A0A0G9JNW0</accession>
<proteinExistence type="predicted"/>
<dbReference type="AlphaFoldDB" id="A0A0G9JNW0"/>
<protein>
    <recommendedName>
        <fullName evidence="1">HDOD domain-containing protein</fullName>
    </recommendedName>
</protein>
<dbReference type="PATRIC" id="fig|1447256.3.peg.2579"/>
<dbReference type="InterPro" id="IPR052340">
    <property type="entry name" value="RNase_Y/CdgJ"/>
</dbReference>
<dbReference type="SUPFAM" id="SSF109604">
    <property type="entry name" value="HD-domain/PDEase-like"/>
    <property type="match status" value="1"/>
</dbReference>
<dbReference type="PROSITE" id="PS51833">
    <property type="entry name" value="HDOD"/>
    <property type="match status" value="1"/>
</dbReference>
<dbReference type="Pfam" id="PF08668">
    <property type="entry name" value="HDOD"/>
    <property type="match status" value="1"/>
</dbReference>